<dbReference type="EMBL" id="UAUF01000013">
    <property type="protein sequence ID" value="SPZ09522.1"/>
    <property type="molecule type" value="Genomic_DNA"/>
</dbReference>
<accession>A0A2X2CLB0</accession>
<sequence length="382" mass="41618">MFNSILSGKRWLGLLSGFSLAAIMSSGLHAETITDIAGRQVEIPAKVDRILLGEGRMLYALALLEGDKPLDRIVGWQGELSTVDKQGYAAYQAKYPQIDRIPTIGKTSEASVNDEKAISLKPDIAIFGIAGHGPGVKNELVEQLKAAGVPVVFIDFRQHPMQNTIPSMRVLGKAVHREKQAEDYIAFYQRHLDRIQKTVSTIPSDKRPNVFIEMLAGIWPGAACCHTAGKGNFGEFIEAAGGNNLAAPLLPGVIGDINAETLLSVNPDIYIASGTRDMSSTDNGLKSGAGVTDDAAAASLQGLLKRQEIAPLRAVHEGRTYGIWHNFYNSPYNILAIEAFAKWFYPDAFKDVDPKQTLDELNNQFLPVDIRGAYWTQAKSNP</sequence>
<dbReference type="PANTHER" id="PTHR30535:SF34">
    <property type="entry name" value="MOLYBDATE-BINDING PROTEIN MOLA"/>
    <property type="match status" value="1"/>
</dbReference>
<dbReference type="AlphaFoldDB" id="A0A2X2CLB0"/>
<evidence type="ECO:0000313" key="3">
    <source>
        <dbReference type="EMBL" id="MBF8643451.1"/>
    </source>
</evidence>
<reference evidence="3 6" key="2">
    <citation type="submission" date="2020-10" db="EMBL/GenBank/DDBJ databases">
        <title>Genome sequences of Pseudomonas isolates.</title>
        <authorList>
            <person name="Wessels L."/>
            <person name="Reich F."/>
            <person name="Hammerl J."/>
        </authorList>
    </citation>
    <scope>NUCLEOTIDE SEQUENCE [LARGE SCALE GENOMIC DNA]</scope>
    <source>
        <strain evidence="3 6">20-MO00624-0</strain>
    </source>
</reference>
<dbReference type="EMBL" id="JADMCD010000017">
    <property type="protein sequence ID" value="MBF8643451.1"/>
    <property type="molecule type" value="Genomic_DNA"/>
</dbReference>
<dbReference type="PROSITE" id="PS50983">
    <property type="entry name" value="FE_B12_PBP"/>
    <property type="match status" value="1"/>
</dbReference>
<dbReference type="RefSeq" id="WP_010797824.1">
    <property type="nucleotide sequence ID" value="NZ_CP069262.1"/>
</dbReference>
<evidence type="ECO:0000259" key="2">
    <source>
        <dbReference type="PROSITE" id="PS50983"/>
    </source>
</evidence>
<feature type="signal peptide" evidence="1">
    <location>
        <begin position="1"/>
        <end position="21"/>
    </location>
</feature>
<feature type="domain" description="Fe/B12 periplasmic-binding" evidence="2">
    <location>
        <begin position="49"/>
        <end position="352"/>
    </location>
</feature>
<dbReference type="Proteomes" id="UP000250443">
    <property type="component" value="Unassembled WGS sequence"/>
</dbReference>
<proteinExistence type="predicted"/>
<protein>
    <submittedName>
        <fullName evidence="3">ABC transporter substrate-binding protein</fullName>
    </submittedName>
    <submittedName>
        <fullName evidence="4">Periplasmic binding protein</fullName>
    </submittedName>
</protein>
<evidence type="ECO:0000313" key="6">
    <source>
        <dbReference type="Proteomes" id="UP000626180"/>
    </source>
</evidence>
<evidence type="ECO:0000313" key="4">
    <source>
        <dbReference type="EMBL" id="SPZ09522.1"/>
    </source>
</evidence>
<feature type="chain" id="PRO_5015952992" evidence="1">
    <location>
        <begin position="22"/>
        <end position="382"/>
    </location>
</feature>
<dbReference type="CDD" id="cd01139">
    <property type="entry name" value="TroA_f"/>
    <property type="match status" value="1"/>
</dbReference>
<dbReference type="Pfam" id="PF01497">
    <property type="entry name" value="Peripla_BP_2"/>
    <property type="match status" value="1"/>
</dbReference>
<reference evidence="4 5" key="1">
    <citation type="submission" date="2018-06" db="EMBL/GenBank/DDBJ databases">
        <authorList>
            <consortium name="Pathogen Informatics"/>
            <person name="Doyle S."/>
        </authorList>
    </citation>
    <scope>NUCLEOTIDE SEQUENCE [LARGE SCALE GENOMIC DNA]</scope>
    <source>
        <strain evidence="4 5">NCTC11842</strain>
    </source>
</reference>
<evidence type="ECO:0000256" key="1">
    <source>
        <dbReference type="SAM" id="SignalP"/>
    </source>
</evidence>
<dbReference type="SUPFAM" id="SSF53807">
    <property type="entry name" value="Helical backbone' metal receptor"/>
    <property type="match status" value="1"/>
</dbReference>
<dbReference type="Proteomes" id="UP000626180">
    <property type="component" value="Unassembled WGS sequence"/>
</dbReference>
<name>A0A2X2CLB0_PSELU</name>
<dbReference type="Gene3D" id="3.40.50.1980">
    <property type="entry name" value="Nitrogenase molybdenum iron protein domain"/>
    <property type="match status" value="2"/>
</dbReference>
<keyword evidence="1" id="KW-0732">Signal</keyword>
<evidence type="ECO:0000313" key="5">
    <source>
        <dbReference type="Proteomes" id="UP000250443"/>
    </source>
</evidence>
<keyword evidence="6" id="KW-1185">Reference proteome</keyword>
<gene>
    <name evidence="3" type="ORF">IRZ65_22560</name>
    <name evidence="4" type="ORF">NCTC11842_03094</name>
</gene>
<dbReference type="InterPro" id="IPR002491">
    <property type="entry name" value="ABC_transptr_periplasmic_BD"/>
</dbReference>
<dbReference type="PANTHER" id="PTHR30535">
    <property type="entry name" value="VITAMIN B12-BINDING PROTEIN"/>
    <property type="match status" value="1"/>
</dbReference>
<dbReference type="InterPro" id="IPR050902">
    <property type="entry name" value="ABC_Transporter_SBP"/>
</dbReference>
<organism evidence="4 5">
    <name type="scientific">Pseudomonas luteola</name>
    <dbReference type="NCBI Taxonomy" id="47886"/>
    <lineage>
        <taxon>Bacteria</taxon>
        <taxon>Pseudomonadati</taxon>
        <taxon>Pseudomonadota</taxon>
        <taxon>Gammaproteobacteria</taxon>
        <taxon>Pseudomonadales</taxon>
        <taxon>Pseudomonadaceae</taxon>
        <taxon>Pseudomonas</taxon>
    </lineage>
</organism>